<keyword evidence="3" id="KW-1185">Reference proteome</keyword>
<accession>A0AAE9YFR3</accession>
<dbReference type="Gene3D" id="1.10.630.10">
    <property type="entry name" value="Cytochrome P450"/>
    <property type="match status" value="1"/>
</dbReference>
<dbReference type="Proteomes" id="UP001216390">
    <property type="component" value="Chromosome"/>
</dbReference>
<gene>
    <name evidence="2" type="ORF">PO878_03185</name>
</gene>
<dbReference type="AlphaFoldDB" id="A0AAE9YFR3"/>
<evidence type="ECO:0000313" key="2">
    <source>
        <dbReference type="EMBL" id="WCO67727.1"/>
    </source>
</evidence>
<reference evidence="2" key="1">
    <citation type="submission" date="2023-01" db="EMBL/GenBank/DDBJ databases">
        <title>The diversity of Class Acidimicrobiia in South China Sea sediment environments and the proposal of Iamia marina sp. nov., a novel species of the genus Iamia.</title>
        <authorList>
            <person name="He Y."/>
            <person name="Tian X."/>
        </authorList>
    </citation>
    <scope>NUCLEOTIDE SEQUENCE</scope>
    <source>
        <strain evidence="2">DSM 19957</strain>
    </source>
</reference>
<evidence type="ECO:0008006" key="4">
    <source>
        <dbReference type="Google" id="ProtNLM"/>
    </source>
</evidence>
<dbReference type="KEGG" id="ima:PO878_03185"/>
<feature type="region of interest" description="Disordered" evidence="1">
    <location>
        <begin position="346"/>
        <end position="367"/>
    </location>
</feature>
<dbReference type="InterPro" id="IPR036396">
    <property type="entry name" value="Cyt_P450_sf"/>
</dbReference>
<protein>
    <recommendedName>
        <fullName evidence="4">Cytochrome P450</fullName>
    </recommendedName>
</protein>
<proteinExistence type="predicted"/>
<dbReference type="GO" id="GO:0004497">
    <property type="term" value="F:monooxygenase activity"/>
    <property type="evidence" value="ECO:0007669"/>
    <property type="project" value="InterPro"/>
</dbReference>
<dbReference type="GO" id="GO:0005506">
    <property type="term" value="F:iron ion binding"/>
    <property type="evidence" value="ECO:0007669"/>
    <property type="project" value="InterPro"/>
</dbReference>
<dbReference type="InterPro" id="IPR017972">
    <property type="entry name" value="Cyt_P450_CS"/>
</dbReference>
<organism evidence="2 3">
    <name type="scientific">Iamia majanohamensis</name>
    <dbReference type="NCBI Taxonomy" id="467976"/>
    <lineage>
        <taxon>Bacteria</taxon>
        <taxon>Bacillati</taxon>
        <taxon>Actinomycetota</taxon>
        <taxon>Acidimicrobiia</taxon>
        <taxon>Acidimicrobiales</taxon>
        <taxon>Iamiaceae</taxon>
        <taxon>Iamia</taxon>
    </lineage>
</organism>
<dbReference type="PROSITE" id="PS00086">
    <property type="entry name" value="CYTOCHROME_P450"/>
    <property type="match status" value="1"/>
</dbReference>
<dbReference type="SUPFAM" id="SSF48264">
    <property type="entry name" value="Cytochrome P450"/>
    <property type="match status" value="1"/>
</dbReference>
<dbReference type="GO" id="GO:0016705">
    <property type="term" value="F:oxidoreductase activity, acting on paired donors, with incorporation or reduction of molecular oxygen"/>
    <property type="evidence" value="ECO:0007669"/>
    <property type="project" value="InterPro"/>
</dbReference>
<dbReference type="RefSeq" id="WP_272737248.1">
    <property type="nucleotide sequence ID" value="NZ_CP116942.1"/>
</dbReference>
<evidence type="ECO:0000256" key="1">
    <source>
        <dbReference type="SAM" id="MobiDB-lite"/>
    </source>
</evidence>
<dbReference type="GO" id="GO:0020037">
    <property type="term" value="F:heme binding"/>
    <property type="evidence" value="ECO:0007669"/>
    <property type="project" value="InterPro"/>
</dbReference>
<sequence length="381" mass="39191">MTRTDRLLAVLGWRGVLPAPAAALVECRTGFRQVLTRRSTVEALLAHPEVLVTYGPASRLLGLGDFPLACDGSAHAAARARIARALDRSAGARRRGEDAAAEVADAAVLAAGPRLDVVTGLVDPALAAWVEGWFGLPGWGPTLARIGRLVLLATALEPETPRARADQRGRDAALRAVDRARPALDEAVRDAAPGTLAASLLTESGGDVDAAVADLVGLTVGPLALGSWSLALVVDGLLDDPIQLAGPGSATEAAWLFDRTLARRAPLPGLPRQCGAPVEVGDGGAHHRLPAGPVLAATRAAAGAEGTGTPTSAANLAFGSGPHRCMGQHEVTVVAGIVLRALADGRPRRRPGRRGRPLTGAAPSGVGRWPFPGHLVVRLDR</sequence>
<feature type="compositionally biased region" description="Basic residues" evidence="1">
    <location>
        <begin position="347"/>
        <end position="356"/>
    </location>
</feature>
<dbReference type="EMBL" id="CP116942">
    <property type="protein sequence ID" value="WCO67727.1"/>
    <property type="molecule type" value="Genomic_DNA"/>
</dbReference>
<name>A0AAE9YFR3_9ACTN</name>
<evidence type="ECO:0000313" key="3">
    <source>
        <dbReference type="Proteomes" id="UP001216390"/>
    </source>
</evidence>